<protein>
    <submittedName>
        <fullName evidence="2">Uncharacterized protein</fullName>
    </submittedName>
</protein>
<sequence length="297" mass="31460">MLFSFPPSTIPRSTTWTILQALDRLSPPPSDVSLDNLASMPSSGEIPIFLHGGIELPLSPSSSASSGSFEHADASSQESFEAPGTAGTFGPMPAVSVKPRHDSMDVGGAAVRQKPVRPELRKSSLPVTAIHDLELRISIQDSPPLDSAGPAACRISRSCSSPLLTENSRSSCNDSGEPLGPLPPSLHPCIDEEGQMLLMTPSQSLSTLPTPMFAPGSPALSMTPESSPDHRFARLRTAVQKGVSYVAARRCCGGGLCLVLHFFVCKHIPDRHAHAADADALQPRYEARIPPIAEDMA</sequence>
<dbReference type="EMBL" id="SFCI01002642">
    <property type="protein sequence ID" value="TFY73674.1"/>
    <property type="molecule type" value="Genomic_DNA"/>
</dbReference>
<evidence type="ECO:0000313" key="2">
    <source>
        <dbReference type="EMBL" id="TFY73674.1"/>
    </source>
</evidence>
<dbReference type="OrthoDB" id="3269398at2759"/>
<comment type="caution">
    <text evidence="2">The sequence shown here is derived from an EMBL/GenBank/DDBJ whole genome shotgun (WGS) entry which is preliminary data.</text>
</comment>
<dbReference type="AlphaFoldDB" id="A0A4Y9ZGY0"/>
<evidence type="ECO:0000313" key="3">
    <source>
        <dbReference type="Proteomes" id="UP000298061"/>
    </source>
</evidence>
<gene>
    <name evidence="2" type="ORF">EWM64_g10338</name>
</gene>
<reference evidence="2 3" key="1">
    <citation type="submission" date="2019-02" db="EMBL/GenBank/DDBJ databases">
        <title>Genome sequencing of the rare red list fungi Hericium alpestre (H. flagellum).</title>
        <authorList>
            <person name="Buettner E."/>
            <person name="Kellner H."/>
        </authorList>
    </citation>
    <scope>NUCLEOTIDE SEQUENCE [LARGE SCALE GENOMIC DNA]</scope>
    <source>
        <strain evidence="2 3">DSM 108284</strain>
    </source>
</reference>
<evidence type="ECO:0000256" key="1">
    <source>
        <dbReference type="SAM" id="MobiDB-lite"/>
    </source>
</evidence>
<proteinExistence type="predicted"/>
<accession>A0A4Y9ZGY0</accession>
<keyword evidence="3" id="KW-1185">Reference proteome</keyword>
<feature type="region of interest" description="Disordered" evidence="1">
    <location>
        <begin position="60"/>
        <end position="104"/>
    </location>
</feature>
<dbReference type="Proteomes" id="UP000298061">
    <property type="component" value="Unassembled WGS sequence"/>
</dbReference>
<name>A0A4Y9ZGY0_9AGAM</name>
<organism evidence="2 3">
    <name type="scientific">Hericium alpestre</name>
    <dbReference type="NCBI Taxonomy" id="135208"/>
    <lineage>
        <taxon>Eukaryota</taxon>
        <taxon>Fungi</taxon>
        <taxon>Dikarya</taxon>
        <taxon>Basidiomycota</taxon>
        <taxon>Agaricomycotina</taxon>
        <taxon>Agaricomycetes</taxon>
        <taxon>Russulales</taxon>
        <taxon>Hericiaceae</taxon>
        <taxon>Hericium</taxon>
    </lineage>
</organism>